<evidence type="ECO:0000313" key="3">
    <source>
        <dbReference type="Proteomes" id="UP000054544"/>
    </source>
</evidence>
<feature type="compositionally biased region" description="Acidic residues" evidence="1">
    <location>
        <begin position="497"/>
        <end position="508"/>
    </location>
</feature>
<name>A0A0D9NVU3_METAN</name>
<feature type="compositionally biased region" description="Basic and acidic residues" evidence="1">
    <location>
        <begin position="86"/>
        <end position="111"/>
    </location>
</feature>
<feature type="region of interest" description="Disordered" evidence="1">
    <location>
        <begin position="67"/>
        <end position="150"/>
    </location>
</feature>
<dbReference type="OrthoDB" id="5339076at2759"/>
<feature type="compositionally biased region" description="Basic and acidic residues" evidence="1">
    <location>
        <begin position="407"/>
        <end position="419"/>
    </location>
</feature>
<dbReference type="InterPro" id="IPR018822">
    <property type="entry name" value="UPF0646"/>
</dbReference>
<gene>
    <name evidence="2" type="ORF">H634G_07721</name>
</gene>
<accession>A0A0D9NVU3</accession>
<protein>
    <submittedName>
        <fullName evidence="2">Uncharacterized protein</fullName>
    </submittedName>
</protein>
<dbReference type="AlphaFoldDB" id="A0A0D9NVU3"/>
<organism evidence="2 3">
    <name type="scientific">Metarhizium anisopliae BRIP 53293</name>
    <dbReference type="NCBI Taxonomy" id="1291518"/>
    <lineage>
        <taxon>Eukaryota</taxon>
        <taxon>Fungi</taxon>
        <taxon>Dikarya</taxon>
        <taxon>Ascomycota</taxon>
        <taxon>Pezizomycotina</taxon>
        <taxon>Sordariomycetes</taxon>
        <taxon>Hypocreomycetidae</taxon>
        <taxon>Hypocreales</taxon>
        <taxon>Clavicipitaceae</taxon>
        <taxon>Metarhizium</taxon>
    </lineage>
</organism>
<proteinExistence type="predicted"/>
<feature type="compositionally biased region" description="Basic and acidic residues" evidence="1">
    <location>
        <begin position="426"/>
        <end position="441"/>
    </location>
</feature>
<feature type="compositionally biased region" description="Acidic residues" evidence="1">
    <location>
        <begin position="455"/>
        <end position="469"/>
    </location>
</feature>
<dbReference type="Pfam" id="PF10336">
    <property type="entry name" value="DUF2420"/>
    <property type="match status" value="1"/>
</dbReference>
<feature type="compositionally biased region" description="Acidic residues" evidence="1">
    <location>
        <begin position="221"/>
        <end position="230"/>
    </location>
</feature>
<reference evidence="3" key="1">
    <citation type="journal article" date="2014" name="BMC Genomics">
        <title>The genome sequence of the biocontrol fungus Metarhizium anisopliae and comparative genomics of Metarhizium species.</title>
        <authorList>
            <person name="Pattemore J.A."/>
            <person name="Hane J.K."/>
            <person name="Williams A.H."/>
            <person name="Wilson B.A."/>
            <person name="Stodart B.J."/>
            <person name="Ash G.J."/>
        </authorList>
    </citation>
    <scope>NUCLEOTIDE SEQUENCE [LARGE SCALE GENOMIC DNA]</scope>
    <source>
        <strain evidence="3">BRIP 53293</strain>
    </source>
</reference>
<feature type="region of interest" description="Disordered" evidence="1">
    <location>
        <begin position="496"/>
        <end position="516"/>
    </location>
</feature>
<dbReference type="EMBL" id="KE384742">
    <property type="protein sequence ID" value="KJK76680.1"/>
    <property type="molecule type" value="Genomic_DNA"/>
</dbReference>
<dbReference type="STRING" id="1291518.A0A0D9NVU3"/>
<feature type="compositionally biased region" description="Basic and acidic residues" evidence="1">
    <location>
        <begin position="118"/>
        <end position="150"/>
    </location>
</feature>
<evidence type="ECO:0000313" key="2">
    <source>
        <dbReference type="EMBL" id="KJK76680.1"/>
    </source>
</evidence>
<feature type="region of interest" description="Disordered" evidence="1">
    <location>
        <begin position="173"/>
        <end position="230"/>
    </location>
</feature>
<keyword evidence="3" id="KW-1185">Reference proteome</keyword>
<dbReference type="Proteomes" id="UP000054544">
    <property type="component" value="Unassembled WGS sequence"/>
</dbReference>
<evidence type="ECO:0000256" key="1">
    <source>
        <dbReference type="SAM" id="MobiDB-lite"/>
    </source>
</evidence>
<sequence>MEVNAAPQFGRDRHLDDDLINYDSDAEKHLGYNETTEAMYGAETVVSAKVSLEAPDEDGARHEVDFFEGGEQDEAGSPKLELGTTDEGHDANRQASHEIDYDFDEPTHHDTAAAIDNGDEKRATPERRQLEEVAHDEKAQGLGEADYKADDHEISWEQGDEPVEEGLRDHETTADNGEYMSPNELSTSETENQAASVPFDGDAARADDSYSEQLETAGDGMGDDGDLQDDADEDLLLDLEYSDIEENGVPAITVQYRGDEFPFFSLSSEGFFSQLSVLDHTLDSVLSGLRQELANELHPEDDLVFQVDELGLEFAESSPPEILCSISLRQILEVFETLVKNWDPESSRPLYTYLFTRPSVGRRFDFLLESASEGKGLDDVIHLFQSAVPRTAGLGDISAGENLSGQLDHDDSSREDRAVQDVGDVLSDRETGEKDVERLVDEDSLSDQQERIGEDYEEDEPANELEDSDPQYGNAMEELAEVSPHFDEAVVSGALAPEDDVGDGEGGDDQLLGGDSQDAGDEVHDLIDPDFDEPLEVADSNLAVTVEQSTQDDLGDANAKFGATDASTTTTTLKDDGEAASTPVELAALDAIINQTTVGDLVEQDDLAEIDWGDEAGPHLQDEVGGNETSGAVKRARGDDGLCVDDNQTSPNCMWMYDGLYGNLVFAREEYVLGLFDYHIT</sequence>
<feature type="region of interest" description="Disordered" evidence="1">
    <location>
        <begin position="397"/>
        <end position="470"/>
    </location>
</feature>
<feature type="compositionally biased region" description="Polar residues" evidence="1">
    <location>
        <begin position="183"/>
        <end position="195"/>
    </location>
</feature>